<organism evidence="1 2">
    <name type="scientific">Paenibacillus hunanensis</name>
    <dbReference type="NCBI Taxonomy" id="539262"/>
    <lineage>
        <taxon>Bacteria</taxon>
        <taxon>Bacillati</taxon>
        <taxon>Bacillota</taxon>
        <taxon>Bacilli</taxon>
        <taxon>Bacillales</taxon>
        <taxon>Paenibacillaceae</taxon>
        <taxon>Paenibacillus</taxon>
    </lineage>
</organism>
<sequence length="38" mass="4074">MGSGSSLVPEWRHHENNICLSSSITLLAILQHTGLLTG</sequence>
<evidence type="ECO:0000313" key="1">
    <source>
        <dbReference type="EMBL" id="MDR6246319.1"/>
    </source>
</evidence>
<proteinExistence type="predicted"/>
<evidence type="ECO:0000313" key="2">
    <source>
        <dbReference type="Proteomes" id="UP001185028"/>
    </source>
</evidence>
<accession>A0ABU1J4H3</accession>
<keyword evidence="2" id="KW-1185">Reference proteome</keyword>
<reference evidence="1 2" key="1">
    <citation type="submission" date="2023-07" db="EMBL/GenBank/DDBJ databases">
        <title>Genomic Encyclopedia of Type Strains, Phase IV (KMG-IV): sequencing the most valuable type-strain genomes for metagenomic binning, comparative biology and taxonomic classification.</title>
        <authorList>
            <person name="Goeker M."/>
        </authorList>
    </citation>
    <scope>NUCLEOTIDE SEQUENCE [LARGE SCALE GENOMIC DNA]</scope>
    <source>
        <strain evidence="1 2">DSM 22170</strain>
    </source>
</reference>
<protein>
    <submittedName>
        <fullName evidence="1">Uncharacterized protein</fullName>
    </submittedName>
</protein>
<dbReference type="Proteomes" id="UP001185028">
    <property type="component" value="Unassembled WGS sequence"/>
</dbReference>
<comment type="caution">
    <text evidence="1">The sequence shown here is derived from an EMBL/GenBank/DDBJ whole genome shotgun (WGS) entry which is preliminary data.</text>
</comment>
<name>A0ABU1J4H3_9BACL</name>
<dbReference type="EMBL" id="JAVDQH010000026">
    <property type="protein sequence ID" value="MDR6246319.1"/>
    <property type="molecule type" value="Genomic_DNA"/>
</dbReference>
<gene>
    <name evidence="1" type="ORF">JOC58_004250</name>
</gene>